<dbReference type="RefSeq" id="WP_093923555.1">
    <property type="nucleotide sequence ID" value="NZ_FOMW01000005.1"/>
</dbReference>
<keyword evidence="3" id="KW-1185">Reference proteome</keyword>
<accession>A0A1I1YNY3</accession>
<dbReference type="Proteomes" id="UP000198977">
    <property type="component" value="Unassembled WGS sequence"/>
</dbReference>
<protein>
    <submittedName>
        <fullName evidence="2">Uncharacterized protein</fullName>
    </submittedName>
</protein>
<organism evidence="2 3">
    <name type="scientific">Sulfitobacter brevis</name>
    <dbReference type="NCBI Taxonomy" id="74348"/>
    <lineage>
        <taxon>Bacteria</taxon>
        <taxon>Pseudomonadati</taxon>
        <taxon>Pseudomonadota</taxon>
        <taxon>Alphaproteobacteria</taxon>
        <taxon>Rhodobacterales</taxon>
        <taxon>Roseobacteraceae</taxon>
        <taxon>Sulfitobacter</taxon>
    </lineage>
</organism>
<sequence>MAGSNRYGWPDAIGTGGRITPEYAKNSAATIESLERRRIEQEQQISSLRAKHTQSIIDGEEFDAGPIRVAEDELTAIITAQRTLVELQKEHERREAEALEKLSDKEKRKRIADQIRKMERDWLDQVKAVEDAARKMAAAYGRAEDARKTLHVALMSQGTSSIGLMSNGFEIRVGTGLSAILAKQIGKGNLGQIKLPASTRDVNLPWVDVELPVCRDVEQTIKRLLSNEMETA</sequence>
<dbReference type="EMBL" id="FOMW01000005">
    <property type="protein sequence ID" value="SFE21022.1"/>
    <property type="molecule type" value="Genomic_DNA"/>
</dbReference>
<feature type="coiled-coil region" evidence="1">
    <location>
        <begin position="24"/>
        <end position="51"/>
    </location>
</feature>
<feature type="coiled-coil region" evidence="1">
    <location>
        <begin position="77"/>
        <end position="109"/>
    </location>
</feature>
<reference evidence="2 3" key="1">
    <citation type="submission" date="2016-10" db="EMBL/GenBank/DDBJ databases">
        <authorList>
            <person name="de Groot N.N."/>
        </authorList>
    </citation>
    <scope>NUCLEOTIDE SEQUENCE [LARGE SCALE GENOMIC DNA]</scope>
    <source>
        <strain evidence="2 3">DSM 11443</strain>
    </source>
</reference>
<proteinExistence type="predicted"/>
<name>A0A1I1YNY3_9RHOB</name>
<evidence type="ECO:0000313" key="2">
    <source>
        <dbReference type="EMBL" id="SFE21022.1"/>
    </source>
</evidence>
<dbReference type="AlphaFoldDB" id="A0A1I1YNY3"/>
<evidence type="ECO:0000313" key="3">
    <source>
        <dbReference type="Proteomes" id="UP000198977"/>
    </source>
</evidence>
<dbReference type="STRING" id="74348.SAMN04488523_105323"/>
<keyword evidence="1" id="KW-0175">Coiled coil</keyword>
<evidence type="ECO:0000256" key="1">
    <source>
        <dbReference type="SAM" id="Coils"/>
    </source>
</evidence>
<gene>
    <name evidence="2" type="ORF">SAMN04488523_105323</name>
</gene>